<sequence length="387" mass="43584">MSNDGLVDKVDAIGEDIDECQTKENLEPTVVASEVNKRIKESKDDGIKGKENVMDESEISNGLDNKLNLIPTEINVEGIEVVIFDEEIVSEGSNPLIKDQKTTQMCKEGYGRLGFARVLIDVEAEKGLPDKIDIVYKNTDGLVTAKKSVDVNYDWSPQNKEEFEQVRHNRKDGKKMNQNGVKKFDEKGTNSNTVFYKLVVKESNVREEIRKEVEHEKMIDKGSPKTGWKEACKMINEVSSKEIKEALFDIDDDNKALGPDGKLLKELNATLITLVPKVSTLTRERRGYFKGCTRLRQGDPLSPYLLTLVMKVFNLISHQEILRNGSFKYHHGCKELEITHLCFADDLLVLCHGDINSVQVIKDALEKFSVVSGLYPNLGKSTISMEV</sequence>
<feature type="domain" description="Reverse transcriptase" evidence="1">
    <location>
        <begin position="282"/>
        <end position="384"/>
    </location>
</feature>
<proteinExistence type="predicted"/>
<reference evidence="2" key="1">
    <citation type="journal article" date="2019" name="Sci. Rep.">
        <title>Draft genome of Tanacetum cinerariifolium, the natural source of mosquito coil.</title>
        <authorList>
            <person name="Yamashiro T."/>
            <person name="Shiraishi A."/>
            <person name="Satake H."/>
            <person name="Nakayama K."/>
        </authorList>
    </citation>
    <scope>NUCLEOTIDE SEQUENCE</scope>
</reference>
<dbReference type="Pfam" id="PF00078">
    <property type="entry name" value="RVT_1"/>
    <property type="match status" value="1"/>
</dbReference>
<keyword evidence="2" id="KW-0808">Transferase</keyword>
<protein>
    <submittedName>
        <fullName evidence="2">RNA-directed DNA polymerase, eukaryota, reverse transcriptase zinc-binding domain protein</fullName>
    </submittedName>
</protein>
<name>A0A6L2L7F4_TANCI</name>
<evidence type="ECO:0000259" key="1">
    <source>
        <dbReference type="Pfam" id="PF00078"/>
    </source>
</evidence>
<organism evidence="2">
    <name type="scientific">Tanacetum cinerariifolium</name>
    <name type="common">Dalmatian daisy</name>
    <name type="synonym">Chrysanthemum cinerariifolium</name>
    <dbReference type="NCBI Taxonomy" id="118510"/>
    <lineage>
        <taxon>Eukaryota</taxon>
        <taxon>Viridiplantae</taxon>
        <taxon>Streptophyta</taxon>
        <taxon>Embryophyta</taxon>
        <taxon>Tracheophyta</taxon>
        <taxon>Spermatophyta</taxon>
        <taxon>Magnoliopsida</taxon>
        <taxon>eudicotyledons</taxon>
        <taxon>Gunneridae</taxon>
        <taxon>Pentapetalae</taxon>
        <taxon>asterids</taxon>
        <taxon>campanulids</taxon>
        <taxon>Asterales</taxon>
        <taxon>Asteraceae</taxon>
        <taxon>Asteroideae</taxon>
        <taxon>Anthemideae</taxon>
        <taxon>Anthemidinae</taxon>
        <taxon>Tanacetum</taxon>
    </lineage>
</organism>
<gene>
    <name evidence="2" type="ORF">Tci_028102</name>
</gene>
<comment type="caution">
    <text evidence="2">The sequence shown here is derived from an EMBL/GenBank/DDBJ whole genome shotgun (WGS) entry which is preliminary data.</text>
</comment>
<dbReference type="EMBL" id="BKCJ010003611">
    <property type="protein sequence ID" value="GEU56124.1"/>
    <property type="molecule type" value="Genomic_DNA"/>
</dbReference>
<keyword evidence="2" id="KW-0548">Nucleotidyltransferase</keyword>
<keyword evidence="2" id="KW-0695">RNA-directed DNA polymerase</keyword>
<dbReference type="GO" id="GO:0003964">
    <property type="term" value="F:RNA-directed DNA polymerase activity"/>
    <property type="evidence" value="ECO:0007669"/>
    <property type="project" value="UniProtKB-KW"/>
</dbReference>
<evidence type="ECO:0000313" key="2">
    <source>
        <dbReference type="EMBL" id="GEU56124.1"/>
    </source>
</evidence>
<accession>A0A6L2L7F4</accession>
<dbReference type="AlphaFoldDB" id="A0A6L2L7F4"/>
<dbReference type="InterPro" id="IPR000477">
    <property type="entry name" value="RT_dom"/>
</dbReference>